<dbReference type="EMBL" id="MU003534">
    <property type="protein sequence ID" value="KAF2464767.1"/>
    <property type="molecule type" value="Genomic_DNA"/>
</dbReference>
<evidence type="ECO:0000313" key="1">
    <source>
        <dbReference type="EMBL" id="KAF2464767.1"/>
    </source>
</evidence>
<accession>A0ACB6QF80</accession>
<comment type="caution">
    <text evidence="1">The sequence shown here is derived from an EMBL/GenBank/DDBJ whole genome shotgun (WGS) entry which is preliminary data.</text>
</comment>
<proteinExistence type="predicted"/>
<name>A0ACB6QF80_9PLEO</name>
<organism evidence="1 2">
    <name type="scientific">Lindgomyces ingoldianus</name>
    <dbReference type="NCBI Taxonomy" id="673940"/>
    <lineage>
        <taxon>Eukaryota</taxon>
        <taxon>Fungi</taxon>
        <taxon>Dikarya</taxon>
        <taxon>Ascomycota</taxon>
        <taxon>Pezizomycotina</taxon>
        <taxon>Dothideomycetes</taxon>
        <taxon>Pleosporomycetidae</taxon>
        <taxon>Pleosporales</taxon>
        <taxon>Lindgomycetaceae</taxon>
        <taxon>Lindgomyces</taxon>
    </lineage>
</organism>
<evidence type="ECO:0000313" key="2">
    <source>
        <dbReference type="Proteomes" id="UP000799755"/>
    </source>
</evidence>
<sequence>MEMKCKIPITARHISRTNQEGVKTTGRTEAFHIITNLISLLAPPILFGRSNSISIPIIKNLAADLQGPPFDPKPMLTADTNNPDARDGAELIAKRMYLRVNIGKGVGWAARSEISVNANSWANQCCVVAGEDRPTGFQRIAVEKSKIFKCIKIFKPVLPFRSSIYLLSLTQAHLIDRFIGHRKNFVIGLRGNHFILTDQLPARFPFPSHCINIEEY</sequence>
<gene>
    <name evidence="1" type="ORF">BDR25DRAFT_361304</name>
</gene>
<protein>
    <submittedName>
        <fullName evidence="1">Uncharacterized protein</fullName>
    </submittedName>
</protein>
<keyword evidence="2" id="KW-1185">Reference proteome</keyword>
<dbReference type="Proteomes" id="UP000799755">
    <property type="component" value="Unassembled WGS sequence"/>
</dbReference>
<reference evidence="1" key="1">
    <citation type="journal article" date="2020" name="Stud. Mycol.">
        <title>101 Dothideomycetes genomes: a test case for predicting lifestyles and emergence of pathogens.</title>
        <authorList>
            <person name="Haridas S."/>
            <person name="Albert R."/>
            <person name="Binder M."/>
            <person name="Bloem J."/>
            <person name="Labutti K."/>
            <person name="Salamov A."/>
            <person name="Andreopoulos B."/>
            <person name="Baker S."/>
            <person name="Barry K."/>
            <person name="Bills G."/>
            <person name="Bluhm B."/>
            <person name="Cannon C."/>
            <person name="Castanera R."/>
            <person name="Culley D."/>
            <person name="Daum C."/>
            <person name="Ezra D."/>
            <person name="Gonzalez J."/>
            <person name="Henrissat B."/>
            <person name="Kuo A."/>
            <person name="Liang C."/>
            <person name="Lipzen A."/>
            <person name="Lutzoni F."/>
            <person name="Magnuson J."/>
            <person name="Mondo S."/>
            <person name="Nolan M."/>
            <person name="Ohm R."/>
            <person name="Pangilinan J."/>
            <person name="Park H.-J."/>
            <person name="Ramirez L."/>
            <person name="Alfaro M."/>
            <person name="Sun H."/>
            <person name="Tritt A."/>
            <person name="Yoshinaga Y."/>
            <person name="Zwiers L.-H."/>
            <person name="Turgeon B."/>
            <person name="Goodwin S."/>
            <person name="Spatafora J."/>
            <person name="Crous P."/>
            <person name="Grigoriev I."/>
        </authorList>
    </citation>
    <scope>NUCLEOTIDE SEQUENCE</scope>
    <source>
        <strain evidence="1">ATCC 200398</strain>
    </source>
</reference>